<evidence type="ECO:0000256" key="2">
    <source>
        <dbReference type="ARBA" id="ARBA00023125"/>
    </source>
</evidence>
<dbReference type="Pfam" id="PF13377">
    <property type="entry name" value="Peripla_BP_3"/>
    <property type="match status" value="1"/>
</dbReference>
<dbReference type="Gene3D" id="1.10.260.40">
    <property type="entry name" value="lambda repressor-like DNA-binding domains"/>
    <property type="match status" value="1"/>
</dbReference>
<gene>
    <name evidence="6" type="ORF">D7003_18270</name>
</gene>
<evidence type="ECO:0000256" key="1">
    <source>
        <dbReference type="ARBA" id="ARBA00023015"/>
    </source>
</evidence>
<sequence length="365" mass="39093">MGRVTIQQVAREAEVSPSTVSNYLNGRMDRMVPATRERIEKTIARLGYRPNRAARQLRTGRTKTIGLIVPSVGNPFWGAFAHELEVAAVAVGCSVLLCNSERVAEREREYVQELWDNGVRGIVLCSSLPSLDHLADLVEQGLQLVTFDRPAQPNDPESVVSISINNVVGGYVAANHLIELGHRRLSFVAGSLASVNRAGRYRGFVSALEAAGLDVNDMPAWSGREDVPFGDVFAADVGRRAAHSLFSGDAEPPTGVVAINDMTALGFCRGLRDLGLTVGKDVSVVGFDDIVLADLYDPPLTTVRQPLARMAKLAIAEAVSHDSGDPGEPGRSVLLQPQLIVRASTAPPPARDQVPALTVPAVNPK</sequence>
<protein>
    <submittedName>
        <fullName evidence="6">LacI family transcriptional regulator</fullName>
    </submittedName>
</protein>
<dbReference type="InterPro" id="IPR000843">
    <property type="entry name" value="HTH_LacI"/>
</dbReference>
<feature type="domain" description="HTH lacI-type" evidence="5">
    <location>
        <begin position="4"/>
        <end position="59"/>
    </location>
</feature>
<proteinExistence type="predicted"/>
<dbReference type="InterPro" id="IPR046335">
    <property type="entry name" value="LacI/GalR-like_sensor"/>
</dbReference>
<dbReference type="SUPFAM" id="SSF53822">
    <property type="entry name" value="Periplasmic binding protein-like I"/>
    <property type="match status" value="1"/>
</dbReference>
<dbReference type="AlphaFoldDB" id="A0A3N0BNY6"/>
<dbReference type="InterPro" id="IPR028082">
    <property type="entry name" value="Peripla_BP_I"/>
</dbReference>
<dbReference type="PANTHER" id="PTHR30146:SF147">
    <property type="entry name" value="HTH-TYPE TRANSCRIPTIONAL REGULATOR DEGA"/>
    <property type="match status" value="1"/>
</dbReference>
<organism evidence="6 7">
    <name type="scientific">Arthrobacter oryzae</name>
    <dbReference type="NCBI Taxonomy" id="409290"/>
    <lineage>
        <taxon>Bacteria</taxon>
        <taxon>Bacillati</taxon>
        <taxon>Actinomycetota</taxon>
        <taxon>Actinomycetes</taxon>
        <taxon>Micrococcales</taxon>
        <taxon>Micrococcaceae</taxon>
        <taxon>Arthrobacter</taxon>
    </lineage>
</organism>
<keyword evidence="1" id="KW-0805">Transcription regulation</keyword>
<comment type="caution">
    <text evidence="6">The sequence shown here is derived from an EMBL/GenBank/DDBJ whole genome shotgun (WGS) entry which is preliminary data.</text>
</comment>
<dbReference type="PANTHER" id="PTHR30146">
    <property type="entry name" value="LACI-RELATED TRANSCRIPTIONAL REPRESSOR"/>
    <property type="match status" value="1"/>
</dbReference>
<evidence type="ECO:0000313" key="6">
    <source>
        <dbReference type="EMBL" id="RNL50047.1"/>
    </source>
</evidence>
<evidence type="ECO:0000259" key="5">
    <source>
        <dbReference type="PROSITE" id="PS50932"/>
    </source>
</evidence>
<dbReference type="SUPFAM" id="SSF47413">
    <property type="entry name" value="lambda repressor-like DNA-binding domains"/>
    <property type="match status" value="1"/>
</dbReference>
<evidence type="ECO:0000313" key="7">
    <source>
        <dbReference type="Proteomes" id="UP000273807"/>
    </source>
</evidence>
<name>A0A3N0BNY6_9MICC</name>
<feature type="region of interest" description="Disordered" evidence="4">
    <location>
        <begin position="344"/>
        <end position="365"/>
    </location>
</feature>
<dbReference type="OrthoDB" id="3258243at2"/>
<reference evidence="6 7" key="1">
    <citation type="submission" date="2018-10" db="EMBL/GenBank/DDBJ databases">
        <title>Genome sequencing of Arthrobacter oryzae TNB02.</title>
        <authorList>
            <person name="Cho Y.-J."/>
            <person name="Cho A."/>
            <person name="Kim O.-S."/>
        </authorList>
    </citation>
    <scope>NUCLEOTIDE SEQUENCE [LARGE SCALE GENOMIC DNA]</scope>
    <source>
        <strain evidence="6 7">TNB02</strain>
    </source>
</reference>
<dbReference type="Gene3D" id="3.40.50.2300">
    <property type="match status" value="2"/>
</dbReference>
<dbReference type="Pfam" id="PF00356">
    <property type="entry name" value="LacI"/>
    <property type="match status" value="1"/>
</dbReference>
<dbReference type="RefSeq" id="WP_123256817.1">
    <property type="nucleotide sequence ID" value="NZ_RBED01000137.1"/>
</dbReference>
<dbReference type="GO" id="GO:0000976">
    <property type="term" value="F:transcription cis-regulatory region binding"/>
    <property type="evidence" value="ECO:0007669"/>
    <property type="project" value="TreeGrafter"/>
</dbReference>
<dbReference type="GO" id="GO:0003700">
    <property type="term" value="F:DNA-binding transcription factor activity"/>
    <property type="evidence" value="ECO:0007669"/>
    <property type="project" value="TreeGrafter"/>
</dbReference>
<dbReference type="InterPro" id="IPR010982">
    <property type="entry name" value="Lambda_DNA-bd_dom_sf"/>
</dbReference>
<accession>A0A3N0BNY6</accession>
<dbReference type="CDD" id="cd01392">
    <property type="entry name" value="HTH_LacI"/>
    <property type="match status" value="1"/>
</dbReference>
<keyword evidence="7" id="KW-1185">Reference proteome</keyword>
<dbReference type="Proteomes" id="UP000273807">
    <property type="component" value="Unassembled WGS sequence"/>
</dbReference>
<dbReference type="EMBL" id="RBED01000137">
    <property type="protein sequence ID" value="RNL50047.1"/>
    <property type="molecule type" value="Genomic_DNA"/>
</dbReference>
<evidence type="ECO:0000256" key="3">
    <source>
        <dbReference type="ARBA" id="ARBA00023163"/>
    </source>
</evidence>
<dbReference type="SMART" id="SM00354">
    <property type="entry name" value="HTH_LACI"/>
    <property type="match status" value="1"/>
</dbReference>
<keyword evidence="2" id="KW-0238">DNA-binding</keyword>
<evidence type="ECO:0000256" key="4">
    <source>
        <dbReference type="SAM" id="MobiDB-lite"/>
    </source>
</evidence>
<dbReference type="PROSITE" id="PS50932">
    <property type="entry name" value="HTH_LACI_2"/>
    <property type="match status" value="1"/>
</dbReference>
<keyword evidence="3" id="KW-0804">Transcription</keyword>
<dbReference type="CDD" id="cd06267">
    <property type="entry name" value="PBP1_LacI_sugar_binding-like"/>
    <property type="match status" value="1"/>
</dbReference>